<organism evidence="8 9">
    <name type="scientific">Hondaea fermentalgiana</name>
    <dbReference type="NCBI Taxonomy" id="2315210"/>
    <lineage>
        <taxon>Eukaryota</taxon>
        <taxon>Sar</taxon>
        <taxon>Stramenopiles</taxon>
        <taxon>Bigyra</taxon>
        <taxon>Labyrinthulomycetes</taxon>
        <taxon>Thraustochytrida</taxon>
        <taxon>Thraustochytriidae</taxon>
        <taxon>Hondaea</taxon>
    </lineage>
</organism>
<evidence type="ECO:0000256" key="6">
    <source>
        <dbReference type="ARBA" id="ARBA00023136"/>
    </source>
</evidence>
<dbReference type="EMBL" id="BEYU01000052">
    <property type="protein sequence ID" value="GBG29069.1"/>
    <property type="molecule type" value="Genomic_DNA"/>
</dbReference>
<proteinExistence type="inferred from homology"/>
<dbReference type="FunFam" id="3.40.50.300:FF:001086">
    <property type="entry name" value="GTP-binding protein GTR2"/>
    <property type="match status" value="1"/>
</dbReference>
<dbReference type="Gene3D" id="3.40.50.300">
    <property type="entry name" value="P-loop containing nucleotide triphosphate hydrolases"/>
    <property type="match status" value="1"/>
</dbReference>
<evidence type="ECO:0000256" key="5">
    <source>
        <dbReference type="ARBA" id="ARBA00023134"/>
    </source>
</evidence>
<sequence length="458" mass="48716">MADERDAALGAGVGDELDGADQGGLVGGGGANGLDAGLGAGGGAGGPGGGPQEALSLNRPRILLMGPRQSGKTSIQRVLFTKMSPHETLFLGHTDSLSIKFVANNPFVQFEIWDFPADVNLSEGIMFADQLLSPDLIFGNCAALAFIIDAQDDPSSEALTKLHEIVSVARHVNPDMNYEVFIHKVDGDLFLSEDHKIEVQRDIQEQVELELEEVSDEEISFSFYLTSIYDHSIYEAFSKVVHKLIPQLPAMENLLNILIASCEIEKAFLFDVVSKLYIATDHNPVDISSYELCSDMIDVVIDTSCIYGMSTGAPLNANGAALAISASTDNLIAAGGDGAASEAAALGDAAGASAADTGVAVDDPGEAGAGVAAEGSVADGDDVDEDREQKLENLAFDRQSSSLIRLNNNMILYLKNVASYLALVCMVRSQNYEKQGLIDYNVECFRKALEELFRPSPA</sequence>
<keyword evidence="9" id="KW-1185">Reference proteome</keyword>
<dbReference type="AlphaFoldDB" id="A0A2R5GFG3"/>
<keyword evidence="6" id="KW-0472">Membrane</keyword>
<dbReference type="PANTHER" id="PTHR11259">
    <property type="entry name" value="RAS-RELATED GTP BINDING RAG/GTR YEAST"/>
    <property type="match status" value="1"/>
</dbReference>
<dbReference type="Proteomes" id="UP000241890">
    <property type="component" value="Unassembled WGS sequence"/>
</dbReference>
<comment type="subcellular location">
    <subcellularLocation>
        <location evidence="1">Endomembrane system</location>
    </subcellularLocation>
</comment>
<dbReference type="InterPro" id="IPR006762">
    <property type="entry name" value="Gtr1_RagA"/>
</dbReference>
<dbReference type="GO" id="GO:0009267">
    <property type="term" value="P:cellular response to starvation"/>
    <property type="evidence" value="ECO:0007669"/>
    <property type="project" value="TreeGrafter"/>
</dbReference>
<gene>
    <name evidence="8" type="ORF">FCC1311_052912</name>
</gene>
<evidence type="ECO:0000256" key="2">
    <source>
        <dbReference type="ARBA" id="ARBA00007756"/>
    </source>
</evidence>
<dbReference type="GO" id="GO:0005634">
    <property type="term" value="C:nucleus"/>
    <property type="evidence" value="ECO:0007669"/>
    <property type="project" value="TreeGrafter"/>
</dbReference>
<keyword evidence="5" id="KW-0342">GTP-binding</keyword>
<dbReference type="GO" id="GO:0005764">
    <property type="term" value="C:lysosome"/>
    <property type="evidence" value="ECO:0007669"/>
    <property type="project" value="TreeGrafter"/>
</dbReference>
<dbReference type="OrthoDB" id="26136at2759"/>
<dbReference type="Pfam" id="PF04670">
    <property type="entry name" value="Gtr1_RagA"/>
    <property type="match status" value="1"/>
</dbReference>
<keyword evidence="4" id="KW-0378">Hydrolase</keyword>
<dbReference type="InterPro" id="IPR027417">
    <property type="entry name" value="P-loop_NTPase"/>
</dbReference>
<dbReference type="GO" id="GO:0012505">
    <property type="term" value="C:endomembrane system"/>
    <property type="evidence" value="ECO:0007669"/>
    <property type="project" value="UniProtKB-SubCell"/>
</dbReference>
<evidence type="ECO:0000256" key="3">
    <source>
        <dbReference type="ARBA" id="ARBA00022741"/>
    </source>
</evidence>
<evidence type="ECO:0000256" key="4">
    <source>
        <dbReference type="ARBA" id="ARBA00022801"/>
    </source>
</evidence>
<dbReference type="GO" id="GO:1990131">
    <property type="term" value="C:Gtr1-Gtr2 GTPase complex"/>
    <property type="evidence" value="ECO:0007669"/>
    <property type="project" value="TreeGrafter"/>
</dbReference>
<reference evidence="8 9" key="1">
    <citation type="submission" date="2017-12" db="EMBL/GenBank/DDBJ databases">
        <title>Sequencing, de novo assembly and annotation of complete genome of a new Thraustochytrid species, strain FCC1311.</title>
        <authorList>
            <person name="Sedici K."/>
            <person name="Godart F."/>
            <person name="Aiese Cigliano R."/>
            <person name="Sanseverino W."/>
            <person name="Barakat M."/>
            <person name="Ortet P."/>
            <person name="Marechal E."/>
            <person name="Cagnac O."/>
            <person name="Amato A."/>
        </authorList>
    </citation>
    <scope>NUCLEOTIDE SEQUENCE [LARGE SCALE GENOMIC DNA]</scope>
</reference>
<comment type="similarity">
    <text evidence="2">Belongs to the GTR/RAG GTP-binding protein family.</text>
</comment>
<evidence type="ECO:0000313" key="9">
    <source>
        <dbReference type="Proteomes" id="UP000241890"/>
    </source>
</evidence>
<evidence type="ECO:0000256" key="1">
    <source>
        <dbReference type="ARBA" id="ARBA00004308"/>
    </source>
</evidence>
<dbReference type="InParanoid" id="A0A2R5GFG3"/>
<dbReference type="SUPFAM" id="SSF52540">
    <property type="entry name" value="P-loop containing nucleoside triphosphate hydrolases"/>
    <property type="match status" value="1"/>
</dbReference>
<evidence type="ECO:0000256" key="7">
    <source>
        <dbReference type="ARBA" id="ARBA00049117"/>
    </source>
</evidence>
<dbReference type="GO" id="GO:0010507">
    <property type="term" value="P:negative regulation of autophagy"/>
    <property type="evidence" value="ECO:0007669"/>
    <property type="project" value="TreeGrafter"/>
</dbReference>
<dbReference type="PANTHER" id="PTHR11259:SF2">
    <property type="entry name" value="GH16429P"/>
    <property type="match status" value="1"/>
</dbReference>
<dbReference type="CDD" id="cd11385">
    <property type="entry name" value="RagC_like"/>
    <property type="match status" value="1"/>
</dbReference>
<comment type="caution">
    <text evidence="8">The sequence shown here is derived from an EMBL/GenBank/DDBJ whole genome shotgun (WGS) entry which is preliminary data.</text>
</comment>
<dbReference type="GO" id="GO:0003924">
    <property type="term" value="F:GTPase activity"/>
    <property type="evidence" value="ECO:0007669"/>
    <property type="project" value="TreeGrafter"/>
</dbReference>
<accession>A0A2R5GFG3</accession>
<keyword evidence="3" id="KW-0547">Nucleotide-binding</keyword>
<evidence type="ECO:0000313" key="8">
    <source>
        <dbReference type="EMBL" id="GBG29069.1"/>
    </source>
</evidence>
<dbReference type="GO" id="GO:1904263">
    <property type="term" value="P:positive regulation of TORC1 signaling"/>
    <property type="evidence" value="ECO:0007669"/>
    <property type="project" value="TreeGrafter"/>
</dbReference>
<comment type="catalytic activity">
    <reaction evidence="7">
        <text>GTP + H2O = GDP + phosphate + H(+)</text>
        <dbReference type="Rhea" id="RHEA:19669"/>
        <dbReference type="ChEBI" id="CHEBI:15377"/>
        <dbReference type="ChEBI" id="CHEBI:15378"/>
        <dbReference type="ChEBI" id="CHEBI:37565"/>
        <dbReference type="ChEBI" id="CHEBI:43474"/>
        <dbReference type="ChEBI" id="CHEBI:58189"/>
    </reaction>
    <physiologicalReaction direction="left-to-right" evidence="7">
        <dbReference type="Rhea" id="RHEA:19670"/>
    </physiologicalReaction>
</comment>
<name>A0A2R5GFG3_9STRA</name>
<dbReference type="InterPro" id="IPR039400">
    <property type="entry name" value="RagC/D"/>
</dbReference>
<dbReference type="Gene3D" id="3.30.450.190">
    <property type="match status" value="1"/>
</dbReference>
<dbReference type="GO" id="GO:0005525">
    <property type="term" value="F:GTP binding"/>
    <property type="evidence" value="ECO:0007669"/>
    <property type="project" value="UniProtKB-KW"/>
</dbReference>
<protein>
    <submittedName>
        <fullName evidence="8">Ras-related GTP-binding protein C</fullName>
    </submittedName>
</protein>